<dbReference type="Proteomes" id="UP000531231">
    <property type="component" value="Unassembled WGS sequence"/>
</dbReference>
<keyword evidence="3" id="KW-1185">Reference proteome</keyword>
<proteinExistence type="predicted"/>
<dbReference type="AlphaFoldDB" id="A0A7W8AKF7"/>
<gene>
    <name evidence="2" type="ORF">HNQ68_001222</name>
</gene>
<dbReference type="EMBL" id="JACHIL010000002">
    <property type="protein sequence ID" value="MBB5090698.1"/>
    <property type="molecule type" value="Genomic_DNA"/>
</dbReference>
<dbReference type="NCBIfam" id="NF047384">
    <property type="entry name" value="BspC_dom"/>
    <property type="match status" value="1"/>
</dbReference>
<reference evidence="2 3" key="1">
    <citation type="submission" date="2020-08" db="EMBL/GenBank/DDBJ databases">
        <title>Genomic Encyclopedia of Type Strains, Phase IV (KMG-IV): sequencing the most valuable type-strain genomes for metagenomic binning, comparative biology and taxonomic classification.</title>
        <authorList>
            <person name="Goeker M."/>
        </authorList>
    </citation>
    <scope>NUCLEOTIDE SEQUENCE [LARGE SCALE GENOMIC DNA]</scope>
    <source>
        <strain evidence="2 3">DSM 25620</strain>
    </source>
</reference>
<evidence type="ECO:0000256" key="1">
    <source>
        <dbReference type="SAM" id="SignalP"/>
    </source>
</evidence>
<evidence type="ECO:0000313" key="2">
    <source>
        <dbReference type="EMBL" id="MBB5090698.1"/>
    </source>
</evidence>
<protein>
    <submittedName>
        <fullName evidence="2">Uncharacterized protein</fullName>
    </submittedName>
</protein>
<evidence type="ECO:0000313" key="3">
    <source>
        <dbReference type="Proteomes" id="UP000531231"/>
    </source>
</evidence>
<feature type="signal peptide" evidence="1">
    <location>
        <begin position="1"/>
        <end position="24"/>
    </location>
</feature>
<dbReference type="RefSeq" id="WP_075655544.1">
    <property type="nucleotide sequence ID" value="NZ_JACHIL010000002.1"/>
</dbReference>
<dbReference type="InterPro" id="IPR059225">
    <property type="entry name" value="BspC"/>
</dbReference>
<comment type="caution">
    <text evidence="2">The sequence shown here is derived from an EMBL/GenBank/DDBJ whole genome shotgun (WGS) entry which is preliminary data.</text>
</comment>
<organism evidence="2 3">
    <name type="scientific">Pseudochrobactrum saccharolyticum</name>
    <dbReference type="NCBI Taxonomy" id="354352"/>
    <lineage>
        <taxon>Bacteria</taxon>
        <taxon>Pseudomonadati</taxon>
        <taxon>Pseudomonadota</taxon>
        <taxon>Alphaproteobacteria</taxon>
        <taxon>Hyphomicrobiales</taxon>
        <taxon>Brucellaceae</taxon>
        <taxon>Pseudochrobactrum</taxon>
    </lineage>
</organism>
<accession>A0A7W8AKF7</accession>
<keyword evidence="1" id="KW-0732">Signal</keyword>
<name>A0A7W8AKF7_9HYPH</name>
<sequence length="131" mass="14243">MLTLPFKASVVIISLIGSSSLVQAEAVPKQSSDFKANYNLAINDSKAKPETALCSATAHDLTKNKKYKYDRFGFTQADYDAAQLNRNNGNVTVRLNGEARQRNGSAAWDAITVDCSVSKNKVRSVSVTVKK</sequence>
<feature type="chain" id="PRO_5030534482" evidence="1">
    <location>
        <begin position="25"/>
        <end position="131"/>
    </location>
</feature>